<name>A0A537LL11_9BACT</name>
<evidence type="ECO:0000256" key="8">
    <source>
        <dbReference type="ARBA" id="ARBA00022679"/>
    </source>
</evidence>
<evidence type="ECO:0000313" key="17">
    <source>
        <dbReference type="Proteomes" id="UP000315217"/>
    </source>
</evidence>
<evidence type="ECO:0000256" key="1">
    <source>
        <dbReference type="ARBA" id="ARBA00004496"/>
    </source>
</evidence>
<keyword evidence="6 12" id="KW-0698">rRNA processing</keyword>
<evidence type="ECO:0000313" key="16">
    <source>
        <dbReference type="EMBL" id="TMJ08670.1"/>
    </source>
</evidence>
<dbReference type="InterPro" id="IPR006700">
    <property type="entry name" value="RsmE"/>
</dbReference>
<dbReference type="Pfam" id="PF04452">
    <property type="entry name" value="Methyltrans_RNA"/>
    <property type="match status" value="1"/>
</dbReference>
<organism evidence="16 17">
    <name type="scientific">Candidatus Segetimicrobium genomatis</name>
    <dbReference type="NCBI Taxonomy" id="2569760"/>
    <lineage>
        <taxon>Bacteria</taxon>
        <taxon>Bacillati</taxon>
        <taxon>Candidatus Sysuimicrobiota</taxon>
        <taxon>Candidatus Sysuimicrobiia</taxon>
        <taxon>Candidatus Sysuimicrobiales</taxon>
        <taxon>Candidatus Segetimicrobiaceae</taxon>
        <taxon>Candidatus Segetimicrobium</taxon>
    </lineage>
</organism>
<dbReference type="GO" id="GO:0005737">
    <property type="term" value="C:cytoplasm"/>
    <property type="evidence" value="ECO:0007669"/>
    <property type="project" value="UniProtKB-SubCell"/>
</dbReference>
<evidence type="ECO:0000313" key="18">
    <source>
        <dbReference type="Proteomes" id="UP000318661"/>
    </source>
</evidence>
<dbReference type="PANTHER" id="PTHR30027">
    <property type="entry name" value="RIBOSOMAL RNA SMALL SUBUNIT METHYLTRANSFERASE E"/>
    <property type="match status" value="1"/>
</dbReference>
<dbReference type="GO" id="GO:0070475">
    <property type="term" value="P:rRNA base methylation"/>
    <property type="evidence" value="ECO:0007669"/>
    <property type="project" value="TreeGrafter"/>
</dbReference>
<evidence type="ECO:0000256" key="12">
    <source>
        <dbReference type="PIRNR" id="PIRNR015601"/>
    </source>
</evidence>
<dbReference type="Proteomes" id="UP000318661">
    <property type="component" value="Unassembled WGS sequence"/>
</dbReference>
<comment type="catalytic activity">
    <reaction evidence="11 12">
        <text>uridine(1498) in 16S rRNA + S-adenosyl-L-methionine = N(3)-methyluridine(1498) in 16S rRNA + S-adenosyl-L-homocysteine + H(+)</text>
        <dbReference type="Rhea" id="RHEA:42920"/>
        <dbReference type="Rhea" id="RHEA-COMP:10283"/>
        <dbReference type="Rhea" id="RHEA-COMP:10284"/>
        <dbReference type="ChEBI" id="CHEBI:15378"/>
        <dbReference type="ChEBI" id="CHEBI:57856"/>
        <dbReference type="ChEBI" id="CHEBI:59789"/>
        <dbReference type="ChEBI" id="CHEBI:65315"/>
        <dbReference type="ChEBI" id="CHEBI:74502"/>
        <dbReference type="EC" id="2.1.1.193"/>
    </reaction>
</comment>
<proteinExistence type="inferred from homology"/>
<dbReference type="Gene3D" id="3.40.1280.10">
    <property type="match status" value="1"/>
</dbReference>
<dbReference type="InterPro" id="IPR029028">
    <property type="entry name" value="Alpha/beta_knot_MTases"/>
</dbReference>
<evidence type="ECO:0000256" key="11">
    <source>
        <dbReference type="ARBA" id="ARBA00047944"/>
    </source>
</evidence>
<dbReference type="PIRSF" id="PIRSF015601">
    <property type="entry name" value="MTase_slr0722"/>
    <property type="match status" value="1"/>
</dbReference>
<reference evidence="17 18" key="1">
    <citation type="journal article" date="2019" name="Nat. Microbiol.">
        <title>Mediterranean grassland soil C-N compound turnover is dependent on rainfall and depth, and is mediated by genomically divergent microorganisms.</title>
        <authorList>
            <person name="Diamond S."/>
            <person name="Andeer P.F."/>
            <person name="Li Z."/>
            <person name="Crits-Christoph A."/>
            <person name="Burstein D."/>
            <person name="Anantharaman K."/>
            <person name="Lane K.R."/>
            <person name="Thomas B.C."/>
            <person name="Pan C."/>
            <person name="Northen T.R."/>
            <person name="Banfield J.F."/>
        </authorList>
    </citation>
    <scope>NUCLEOTIDE SEQUENCE [LARGE SCALE GENOMIC DNA]</scope>
    <source>
        <strain evidence="16">NP_1</strain>
        <strain evidence="15">NP_2</strain>
    </source>
</reference>
<protein>
    <recommendedName>
        <fullName evidence="4 12">Ribosomal RNA small subunit methyltransferase E</fullName>
        <ecNumber evidence="3 12">2.1.1.193</ecNumber>
    </recommendedName>
</protein>
<dbReference type="EMBL" id="VBAI01000183">
    <property type="protein sequence ID" value="TMJ08670.1"/>
    <property type="molecule type" value="Genomic_DNA"/>
</dbReference>
<dbReference type="NCBIfam" id="TIGR00046">
    <property type="entry name" value="RsmE family RNA methyltransferase"/>
    <property type="match status" value="1"/>
</dbReference>
<evidence type="ECO:0000256" key="9">
    <source>
        <dbReference type="ARBA" id="ARBA00022691"/>
    </source>
</evidence>
<dbReference type="Proteomes" id="UP000315217">
    <property type="component" value="Unassembled WGS sequence"/>
</dbReference>
<dbReference type="PANTHER" id="PTHR30027:SF3">
    <property type="entry name" value="16S RRNA (URACIL(1498)-N(3))-METHYLTRANSFERASE"/>
    <property type="match status" value="1"/>
</dbReference>
<dbReference type="SUPFAM" id="SSF88697">
    <property type="entry name" value="PUA domain-like"/>
    <property type="match status" value="1"/>
</dbReference>
<sequence>MRRFFVPHGSIAGGQVTFPPDQARHLATVLRLHPGDRVTVFDGTGPEHVAELETVAPTRAAARIVETHPGRSPALHLVLLQGVPKGTKMDGIVRMGTEVGVTEFIPFTSARTVAAGRGRVTRWQRIAVEAAKQCRRSDVPVVHEPVPLLEALDRVAGYDLVLLLWEGEQSRTIGQALAATIPSRQIAVAIGPEGGFAPEEVAQAAARGAVPVTVGPLILRAETSGIVALAMVVYELILRPARDPR</sequence>
<evidence type="ECO:0000313" key="15">
    <source>
        <dbReference type="EMBL" id="TMJ07325.1"/>
    </source>
</evidence>
<comment type="caution">
    <text evidence="16">The sequence shown here is derived from an EMBL/GenBank/DDBJ whole genome shotgun (WGS) entry which is preliminary data.</text>
</comment>
<evidence type="ECO:0000256" key="5">
    <source>
        <dbReference type="ARBA" id="ARBA00022490"/>
    </source>
</evidence>
<dbReference type="InterPro" id="IPR046886">
    <property type="entry name" value="RsmE_MTase_dom"/>
</dbReference>
<keyword evidence="8 12" id="KW-0808">Transferase</keyword>
<dbReference type="Pfam" id="PF20260">
    <property type="entry name" value="PUA_4"/>
    <property type="match status" value="1"/>
</dbReference>
<evidence type="ECO:0000256" key="2">
    <source>
        <dbReference type="ARBA" id="ARBA00005528"/>
    </source>
</evidence>
<comment type="function">
    <text evidence="10 12">Specifically methylates the N3 position of the uracil ring of uridine 1498 (m3U1498) in 16S rRNA. Acts on the fully assembled 30S ribosomal subunit.</text>
</comment>
<feature type="domain" description="Ribosomal RNA small subunit methyltransferase E PUA-like" evidence="14">
    <location>
        <begin position="20"/>
        <end position="64"/>
    </location>
</feature>
<evidence type="ECO:0000256" key="3">
    <source>
        <dbReference type="ARBA" id="ARBA00012328"/>
    </source>
</evidence>
<evidence type="ECO:0000259" key="14">
    <source>
        <dbReference type="Pfam" id="PF20260"/>
    </source>
</evidence>
<dbReference type="InterPro" id="IPR046887">
    <property type="entry name" value="RsmE_PUA-like"/>
</dbReference>
<keyword evidence="7 12" id="KW-0489">Methyltransferase</keyword>
<comment type="similarity">
    <text evidence="2 12">Belongs to the RNA methyltransferase RsmE family.</text>
</comment>
<keyword evidence="9 12" id="KW-0949">S-adenosyl-L-methionine</keyword>
<dbReference type="GO" id="GO:0070042">
    <property type="term" value="F:rRNA (uridine-N3-)-methyltransferase activity"/>
    <property type="evidence" value="ECO:0007669"/>
    <property type="project" value="TreeGrafter"/>
</dbReference>
<evidence type="ECO:0000259" key="13">
    <source>
        <dbReference type="Pfam" id="PF04452"/>
    </source>
</evidence>
<evidence type="ECO:0000256" key="6">
    <source>
        <dbReference type="ARBA" id="ARBA00022552"/>
    </source>
</evidence>
<dbReference type="EC" id="2.1.1.193" evidence="3 12"/>
<dbReference type="InterPro" id="IPR029026">
    <property type="entry name" value="tRNA_m1G_MTases_N"/>
</dbReference>
<dbReference type="CDD" id="cd18084">
    <property type="entry name" value="RsmE-like"/>
    <property type="match status" value="1"/>
</dbReference>
<evidence type="ECO:0000256" key="4">
    <source>
        <dbReference type="ARBA" id="ARBA00013673"/>
    </source>
</evidence>
<evidence type="ECO:0000256" key="7">
    <source>
        <dbReference type="ARBA" id="ARBA00022603"/>
    </source>
</evidence>
<dbReference type="AlphaFoldDB" id="A0A537LL11"/>
<comment type="subcellular location">
    <subcellularLocation>
        <location evidence="1 12">Cytoplasm</location>
    </subcellularLocation>
</comment>
<dbReference type="EMBL" id="VBAJ01000184">
    <property type="protein sequence ID" value="TMJ07325.1"/>
    <property type="molecule type" value="Genomic_DNA"/>
</dbReference>
<dbReference type="InterPro" id="IPR015947">
    <property type="entry name" value="PUA-like_sf"/>
</dbReference>
<accession>A0A537LL11</accession>
<dbReference type="SUPFAM" id="SSF75217">
    <property type="entry name" value="alpha/beta knot"/>
    <property type="match status" value="1"/>
</dbReference>
<evidence type="ECO:0000256" key="10">
    <source>
        <dbReference type="ARBA" id="ARBA00025699"/>
    </source>
</evidence>
<feature type="domain" description="Ribosomal RNA small subunit methyltransferase E methyltransferase" evidence="13">
    <location>
        <begin position="74"/>
        <end position="232"/>
    </location>
</feature>
<keyword evidence="5 12" id="KW-0963">Cytoplasm</keyword>
<gene>
    <name evidence="16" type="ORF">E6G98_11490</name>
    <name evidence="15" type="ORF">E6G99_07135</name>
</gene>